<feature type="transmembrane region" description="Helical" evidence="6">
    <location>
        <begin position="292"/>
        <end position="314"/>
    </location>
</feature>
<keyword evidence="2 6" id="KW-0812">Transmembrane</keyword>
<feature type="transmembrane region" description="Helical" evidence="6">
    <location>
        <begin position="81"/>
        <end position="100"/>
    </location>
</feature>
<evidence type="ECO:0000259" key="7">
    <source>
        <dbReference type="PROSITE" id="PS50850"/>
    </source>
</evidence>
<dbReference type="EMBL" id="JAPDMZ010000137">
    <property type="protein sequence ID" value="KAK0548371.1"/>
    <property type="molecule type" value="Genomic_DNA"/>
</dbReference>
<dbReference type="Proteomes" id="UP001176517">
    <property type="component" value="Unassembled WGS sequence"/>
</dbReference>
<feature type="transmembrane region" description="Helical" evidence="6">
    <location>
        <begin position="238"/>
        <end position="259"/>
    </location>
</feature>
<proteinExistence type="predicted"/>
<evidence type="ECO:0000256" key="3">
    <source>
        <dbReference type="ARBA" id="ARBA00022989"/>
    </source>
</evidence>
<evidence type="ECO:0000313" key="9">
    <source>
        <dbReference type="Proteomes" id="UP001176517"/>
    </source>
</evidence>
<evidence type="ECO:0000256" key="4">
    <source>
        <dbReference type="ARBA" id="ARBA00023136"/>
    </source>
</evidence>
<feature type="transmembrane region" description="Helical" evidence="6">
    <location>
        <begin position="450"/>
        <end position="476"/>
    </location>
</feature>
<feature type="domain" description="Major facilitator superfamily (MFS) profile" evidence="7">
    <location>
        <begin position="83"/>
        <end position="544"/>
    </location>
</feature>
<organism evidence="8 9">
    <name type="scientific">Tilletia horrida</name>
    <dbReference type="NCBI Taxonomy" id="155126"/>
    <lineage>
        <taxon>Eukaryota</taxon>
        <taxon>Fungi</taxon>
        <taxon>Dikarya</taxon>
        <taxon>Basidiomycota</taxon>
        <taxon>Ustilaginomycotina</taxon>
        <taxon>Exobasidiomycetes</taxon>
        <taxon>Tilletiales</taxon>
        <taxon>Tilletiaceae</taxon>
        <taxon>Tilletia</taxon>
    </lineage>
</organism>
<dbReference type="PROSITE" id="PS50850">
    <property type="entry name" value="MFS"/>
    <property type="match status" value="1"/>
</dbReference>
<feature type="transmembrane region" description="Helical" evidence="6">
    <location>
        <begin position="359"/>
        <end position="377"/>
    </location>
</feature>
<dbReference type="InterPro" id="IPR036259">
    <property type="entry name" value="MFS_trans_sf"/>
</dbReference>
<dbReference type="AlphaFoldDB" id="A0AAN6GN67"/>
<feature type="transmembrane region" description="Helical" evidence="6">
    <location>
        <begin position="425"/>
        <end position="444"/>
    </location>
</feature>
<gene>
    <name evidence="8" type="ORF">OC846_004501</name>
</gene>
<dbReference type="GO" id="GO:0022857">
    <property type="term" value="F:transmembrane transporter activity"/>
    <property type="evidence" value="ECO:0007669"/>
    <property type="project" value="InterPro"/>
</dbReference>
<dbReference type="PANTHER" id="PTHR23501:SF87">
    <property type="entry name" value="SIDEROPHORE IRON TRANSPORTER 2"/>
    <property type="match status" value="1"/>
</dbReference>
<dbReference type="PANTHER" id="PTHR23501">
    <property type="entry name" value="MAJOR FACILITATOR SUPERFAMILY"/>
    <property type="match status" value="1"/>
</dbReference>
<name>A0AAN6GN67_9BASI</name>
<reference evidence="8" key="1">
    <citation type="journal article" date="2023" name="PhytoFront">
        <title>Draft Genome Resources of Seven Strains of Tilletia horrida, Causal Agent of Kernel Smut of Rice.</title>
        <authorList>
            <person name="Khanal S."/>
            <person name="Antony Babu S."/>
            <person name="Zhou X.G."/>
        </authorList>
    </citation>
    <scope>NUCLEOTIDE SEQUENCE</scope>
    <source>
        <strain evidence="8">TX6</strain>
    </source>
</reference>
<keyword evidence="4 6" id="KW-0472">Membrane</keyword>
<feature type="compositionally biased region" description="Polar residues" evidence="5">
    <location>
        <begin position="28"/>
        <end position="51"/>
    </location>
</feature>
<dbReference type="Pfam" id="PF07690">
    <property type="entry name" value="MFS_1"/>
    <property type="match status" value="2"/>
</dbReference>
<feature type="transmembrane region" description="Helical" evidence="6">
    <location>
        <begin position="153"/>
        <end position="179"/>
    </location>
</feature>
<sequence length="593" mass="63793">MASGPNKHRHGHGQSLRVPTAAARDPSISVSHQHRNSISSTRDGPESTRSSIDFDGAESADGHAASYSVVRQRRRNRHRYAILYVAIFCIAFAISLDSNTGYLYLNWACSEYGALSAFSTVSIVQQLTLAIAKPPLAKISDVFGRAQAYSFSLLLYIGGYIIVTSSASLRSLLCGLLLVSAGTTGLQTLQSIIVADTTAPRYRGLVIGLCNLPYLINFLTAGPLVDLVLRHGTWRLGYGIWIVAMPIAAAPLLITLTIGQRHARRAGLRHRILDGSQNVSQTLHILAKELDVLGIILFSLSFALMLLPVTLVGHGSSFDAGLTKILFILGLIFVVVFVRWEGYAGEPLLPLRFFSNRTVVLVCLIGLSDFGSFFLSWSFLSSFVQVVKGWDSTKTGWFASTQNVTSTAQGIVVGLLMARHRRFKNIIVCGVIIRLIGVSLMIKFRNANDHAAVLVLCQLLQGIGGGSIAIVMQVAVQITVQRKDVAAVTALELLTAEIGAAIGSALAGVLFAMDLPKQLAASLRDAIYSSLQVALSYPMGSPIRDGIIQAEALPKASPVFFKAQTARLKFESAETCRISTCGNKATAAVFEAT</sequence>
<comment type="caution">
    <text evidence="8">The sequence shown here is derived from an EMBL/GenBank/DDBJ whole genome shotgun (WGS) entry which is preliminary data.</text>
</comment>
<dbReference type="InterPro" id="IPR020846">
    <property type="entry name" value="MFS_dom"/>
</dbReference>
<feature type="compositionally biased region" description="Basic residues" evidence="5">
    <location>
        <begin position="1"/>
        <end position="12"/>
    </location>
</feature>
<protein>
    <recommendedName>
        <fullName evidence="7">Major facilitator superfamily (MFS) profile domain-containing protein</fullName>
    </recommendedName>
</protein>
<dbReference type="Gene3D" id="1.20.1250.20">
    <property type="entry name" value="MFS general substrate transporter like domains"/>
    <property type="match status" value="2"/>
</dbReference>
<accession>A0AAN6GN67</accession>
<evidence type="ECO:0000256" key="2">
    <source>
        <dbReference type="ARBA" id="ARBA00022692"/>
    </source>
</evidence>
<dbReference type="InterPro" id="IPR011701">
    <property type="entry name" value="MFS"/>
</dbReference>
<evidence type="ECO:0000256" key="1">
    <source>
        <dbReference type="ARBA" id="ARBA00004141"/>
    </source>
</evidence>
<dbReference type="SUPFAM" id="SSF103473">
    <property type="entry name" value="MFS general substrate transporter"/>
    <property type="match status" value="1"/>
</dbReference>
<keyword evidence="3 6" id="KW-1133">Transmembrane helix</keyword>
<evidence type="ECO:0000256" key="6">
    <source>
        <dbReference type="SAM" id="Phobius"/>
    </source>
</evidence>
<feature type="region of interest" description="Disordered" evidence="5">
    <location>
        <begin position="1"/>
        <end position="59"/>
    </location>
</feature>
<feature type="transmembrane region" description="Helical" evidence="6">
    <location>
        <begin position="488"/>
        <end position="513"/>
    </location>
</feature>
<evidence type="ECO:0000256" key="5">
    <source>
        <dbReference type="SAM" id="MobiDB-lite"/>
    </source>
</evidence>
<dbReference type="GO" id="GO:0005886">
    <property type="term" value="C:plasma membrane"/>
    <property type="evidence" value="ECO:0007669"/>
    <property type="project" value="TreeGrafter"/>
</dbReference>
<comment type="subcellular location">
    <subcellularLocation>
        <location evidence="1">Membrane</location>
        <topology evidence="1">Multi-pass membrane protein</topology>
    </subcellularLocation>
</comment>
<evidence type="ECO:0000313" key="8">
    <source>
        <dbReference type="EMBL" id="KAK0548371.1"/>
    </source>
</evidence>
<keyword evidence="9" id="KW-1185">Reference proteome</keyword>
<feature type="transmembrane region" description="Helical" evidence="6">
    <location>
        <begin position="320"/>
        <end position="338"/>
    </location>
</feature>